<dbReference type="KEGG" id="nhy:JQS43_02885"/>
<name>A0A895YKY8_9ACTN</name>
<protein>
    <submittedName>
        <fullName evidence="1">Uncharacterized protein</fullName>
    </submittedName>
</protein>
<reference evidence="1" key="1">
    <citation type="submission" date="2021-02" db="EMBL/GenBank/DDBJ databases">
        <title>Natrosporangium hydrolyticum gen. nov., sp. nov, a haloalkaliphilic actinobacterium from a soda solonchak soil.</title>
        <authorList>
            <person name="Sorokin D.Y."/>
            <person name="Khijniak T.V."/>
            <person name="Zakharycheva A.P."/>
            <person name="Boueva O.V."/>
            <person name="Ariskina E.V."/>
            <person name="Hahnke R.L."/>
            <person name="Bunk B."/>
            <person name="Sproer C."/>
            <person name="Schumann P."/>
            <person name="Evtushenko L.I."/>
            <person name="Kublanov I.V."/>
        </authorList>
    </citation>
    <scope>NUCLEOTIDE SEQUENCE</scope>
    <source>
        <strain evidence="1">DSM 106523</strain>
    </source>
</reference>
<evidence type="ECO:0000313" key="1">
    <source>
        <dbReference type="EMBL" id="QSB15326.1"/>
    </source>
</evidence>
<dbReference type="RefSeq" id="WP_239677503.1">
    <property type="nucleotide sequence ID" value="NZ_CP070499.1"/>
</dbReference>
<organism evidence="1 2">
    <name type="scientific">Natronosporangium hydrolyticum</name>
    <dbReference type="NCBI Taxonomy" id="2811111"/>
    <lineage>
        <taxon>Bacteria</taxon>
        <taxon>Bacillati</taxon>
        <taxon>Actinomycetota</taxon>
        <taxon>Actinomycetes</taxon>
        <taxon>Micromonosporales</taxon>
        <taxon>Micromonosporaceae</taxon>
        <taxon>Natronosporangium</taxon>
    </lineage>
</organism>
<dbReference type="EMBL" id="CP070499">
    <property type="protein sequence ID" value="QSB15326.1"/>
    <property type="molecule type" value="Genomic_DNA"/>
</dbReference>
<keyword evidence="2" id="KW-1185">Reference proteome</keyword>
<accession>A0A895YKY8</accession>
<dbReference type="AlphaFoldDB" id="A0A895YKY8"/>
<gene>
    <name evidence="1" type="ORF">JQS43_02885</name>
</gene>
<proteinExistence type="predicted"/>
<evidence type="ECO:0000313" key="2">
    <source>
        <dbReference type="Proteomes" id="UP000662857"/>
    </source>
</evidence>
<dbReference type="Proteomes" id="UP000662857">
    <property type="component" value="Chromosome"/>
</dbReference>
<sequence length="185" mass="20493">MTLRLARTNAEAHLYMELTPCQVCGATEFAPDHAVIAVDGDLASQYAGSCPQCDTPREFVFRIPAEVIIPDPEEPTFGDDRPSELLDAGQWLALADLFASGAPAEPTPQLSADQRRQARHDLRLAAAAIAEVCKFIPADEESVPAERFWSEPGRLAFEQEPGRFQRRRLAVVQQTYQQLAERFPA</sequence>